<reference evidence="3 4" key="1">
    <citation type="journal article" date="2012" name="Nat. Biotechnol.">
        <title>Draft genome sequence of pigeonpea (Cajanus cajan), an orphan legume crop of resource-poor farmers.</title>
        <authorList>
            <person name="Varshney R.K."/>
            <person name="Chen W."/>
            <person name="Li Y."/>
            <person name="Bharti A.K."/>
            <person name="Saxena R.K."/>
            <person name="Schlueter J.A."/>
            <person name="Donoghue M.T."/>
            <person name="Azam S."/>
            <person name="Fan G."/>
            <person name="Whaley A.M."/>
            <person name="Farmer A.D."/>
            <person name="Sheridan J."/>
            <person name="Iwata A."/>
            <person name="Tuteja R."/>
            <person name="Penmetsa R.V."/>
            <person name="Wu W."/>
            <person name="Upadhyaya H.D."/>
            <person name="Yang S.P."/>
            <person name="Shah T."/>
            <person name="Saxena K.B."/>
            <person name="Michael T."/>
            <person name="McCombie W.R."/>
            <person name="Yang B."/>
            <person name="Zhang G."/>
            <person name="Yang H."/>
            <person name="Wang J."/>
            <person name="Spillane C."/>
            <person name="Cook D.R."/>
            <person name="May G.D."/>
            <person name="Xu X."/>
            <person name="Jackson S.A."/>
        </authorList>
    </citation>
    <scope>NUCLEOTIDE SEQUENCE [LARGE SCALE GENOMIC DNA]</scope>
    <source>
        <strain evidence="4">cv. Asha</strain>
    </source>
</reference>
<protein>
    <recommendedName>
        <fullName evidence="2">DUF7798 domain-containing protein</fullName>
    </recommendedName>
</protein>
<organism evidence="3 4">
    <name type="scientific">Cajanus cajan</name>
    <name type="common">Pigeon pea</name>
    <name type="synonym">Cajanus indicus</name>
    <dbReference type="NCBI Taxonomy" id="3821"/>
    <lineage>
        <taxon>Eukaryota</taxon>
        <taxon>Viridiplantae</taxon>
        <taxon>Streptophyta</taxon>
        <taxon>Embryophyta</taxon>
        <taxon>Tracheophyta</taxon>
        <taxon>Spermatophyta</taxon>
        <taxon>Magnoliopsida</taxon>
        <taxon>eudicotyledons</taxon>
        <taxon>Gunneridae</taxon>
        <taxon>Pentapetalae</taxon>
        <taxon>rosids</taxon>
        <taxon>fabids</taxon>
        <taxon>Fabales</taxon>
        <taxon>Fabaceae</taxon>
        <taxon>Papilionoideae</taxon>
        <taxon>50 kb inversion clade</taxon>
        <taxon>NPAAA clade</taxon>
        <taxon>indigoferoid/millettioid clade</taxon>
        <taxon>Phaseoleae</taxon>
        <taxon>Cajanus</taxon>
    </lineage>
</organism>
<feature type="region of interest" description="Disordered" evidence="1">
    <location>
        <begin position="180"/>
        <end position="204"/>
    </location>
</feature>
<dbReference type="AlphaFoldDB" id="A0A151TF61"/>
<evidence type="ECO:0000256" key="1">
    <source>
        <dbReference type="SAM" id="MobiDB-lite"/>
    </source>
</evidence>
<dbReference type="Proteomes" id="UP000075243">
    <property type="component" value="Chromosome 6"/>
</dbReference>
<evidence type="ECO:0000313" key="3">
    <source>
        <dbReference type="EMBL" id="KYP65675.1"/>
    </source>
</evidence>
<evidence type="ECO:0000259" key="2">
    <source>
        <dbReference type="Pfam" id="PF25074"/>
    </source>
</evidence>
<dbReference type="EMBL" id="CM003608">
    <property type="protein sequence ID" value="KYP65675.1"/>
    <property type="molecule type" value="Genomic_DNA"/>
</dbReference>
<dbReference type="PANTHER" id="PTHR36011:SF1">
    <property type="entry name" value="BAT2 DOMAIN PROTEIN"/>
    <property type="match status" value="1"/>
</dbReference>
<evidence type="ECO:0000313" key="4">
    <source>
        <dbReference type="Proteomes" id="UP000075243"/>
    </source>
</evidence>
<sequence>MGVQGLKVFDSSVETFASGAWSALGNAWRGSTDFVQRLENSASNLSGSAQHDGPGAAGSNASSLLETGKAFTAKGMQVLEYVGKETMDLLISETGIEVEKDKKEGEEQNDEDQLLEEVTFDRCFYIYGGPEQLEELEALSSHYALLFNRRKAKLSAEQKSVYDGKLKEVQQIFNLSTEVDRSNADSNKGKTIKTGNEGSSDEMKNLHDSSVGKAAEMAAGFTNALTGLAANDIIQRTTARLDSLHSEGVHRLSEMCCFAVSQILMFGKSIISRANKTEDEADDDKMNMEWPEDVSAKANIIRINAQTMIGYVEAVSNSFITGISDVTEAYQASIKAAAESHSVVPQTTVQEKASAFSEHLRADQATAICKIQDGVQFLAHVLISTSMNAA</sequence>
<name>A0A151TF61_CAJCA</name>
<keyword evidence="4" id="KW-1185">Reference proteome</keyword>
<dbReference type="PANTHER" id="PTHR36011">
    <property type="entry name" value="BAT2 DOMAIN PROTEIN"/>
    <property type="match status" value="1"/>
</dbReference>
<feature type="domain" description="DUF7798" evidence="2">
    <location>
        <begin position="118"/>
        <end position="387"/>
    </location>
</feature>
<dbReference type="Gramene" id="C.cajan_11587.t">
    <property type="protein sequence ID" value="C.cajan_11587.t"/>
    <property type="gene ID" value="C.cajan_11587"/>
</dbReference>
<dbReference type="Pfam" id="PF25074">
    <property type="entry name" value="DUF7798"/>
    <property type="match status" value="1"/>
</dbReference>
<dbReference type="STRING" id="3821.A0A151TF61"/>
<proteinExistence type="predicted"/>
<gene>
    <name evidence="3" type="ORF">KK1_011933</name>
</gene>
<accession>A0A151TF61</accession>
<dbReference type="OMA" id="AYMAAIQ"/>
<dbReference type="InterPro" id="IPR056700">
    <property type="entry name" value="DUF7798"/>
</dbReference>